<evidence type="ECO:0000256" key="2">
    <source>
        <dbReference type="SAM" id="Phobius"/>
    </source>
</evidence>
<protein>
    <submittedName>
        <fullName evidence="3">Uncharacterized protein</fullName>
    </submittedName>
</protein>
<sequence>MARDDLELNELSTIHRGSHSPPSSASILCIVFVFSNQQQINKPTILADRPPSQVEAPQTAIHSKGKQSHRASSFRDLSARHSRKPSALAYLLLIHLPAVAVTLTLLSLYINKVSWDHPSIESLNALQFAAKAHEAAILMSLGDILLHQISYGLNRQDTGVPLGFLSASFYLAAPLRYLVSRQLWAPTVKPGRNAKYQTTTGAMIILVSILCMAASPLSAIAMIPRQNWWKDHNYDPATYYNRHPSRPVARIPHLEYKTTLDSDSGPFLKDNIDSSALPLHALLQADPRVTQLLGLEFVNSTYSNYINDSSSISFPHISVMSTRNMTYATCPLFSVVWGLQNATLSGYDSNVPWFTASQRQIGGSLIENWKQPLLAVQCEKSRYSLNNNNRDENAAKFLPDAWTLPNSSNYRLELNGSTSSALADLRERRHADYRSLNLRKHKGWPVSADILFSAKESWGTSYSLCLVHAQWSEAKVWTEVSFTYRSFNQLRAPVPEVMQFNDPRGIIHMDDEWLDGISSFSNKSFFRSIAELCEGDTTCLERLVALHITDALSQAGNYNSWPNYSPDQGQFSDAAREDAVLYTRYFHTYAYRFESSIGIKLAFSFLILHILMVLVHLVTVLISKDPWKGSSWDNVGDMLVLALRSQPSGDLAQESVKAKSEVWTKAVTVSPDDGERHSQIIVKGEKGYRRTCQEEEGI</sequence>
<gene>
    <name evidence="3" type="ORF">FHETE_8570</name>
</gene>
<name>A0A8H5T132_FUSHE</name>
<feature type="transmembrane region" description="Helical" evidence="2">
    <location>
        <begin position="87"/>
        <end position="110"/>
    </location>
</feature>
<evidence type="ECO:0000256" key="1">
    <source>
        <dbReference type="SAM" id="MobiDB-lite"/>
    </source>
</evidence>
<proteinExistence type="predicted"/>
<reference evidence="3 4" key="1">
    <citation type="submission" date="2020-05" db="EMBL/GenBank/DDBJ databases">
        <title>Identification and distribution of gene clusters putatively required for synthesis of sphingolipid metabolism inhibitors in phylogenetically diverse species of the filamentous fungus Fusarium.</title>
        <authorList>
            <person name="Kim H.-S."/>
            <person name="Busman M."/>
            <person name="Brown D.W."/>
            <person name="Divon H."/>
            <person name="Uhlig S."/>
            <person name="Proctor R.H."/>
        </authorList>
    </citation>
    <scope>NUCLEOTIDE SEQUENCE [LARGE SCALE GENOMIC DNA]</scope>
    <source>
        <strain evidence="3 4">NRRL 20693</strain>
    </source>
</reference>
<feature type="transmembrane region" description="Helical" evidence="2">
    <location>
        <begin position="601"/>
        <end position="622"/>
    </location>
</feature>
<feature type="transmembrane region" description="Helical" evidence="2">
    <location>
        <begin position="200"/>
        <end position="223"/>
    </location>
</feature>
<keyword evidence="2" id="KW-0812">Transmembrane</keyword>
<evidence type="ECO:0000313" key="4">
    <source>
        <dbReference type="Proteomes" id="UP000567885"/>
    </source>
</evidence>
<evidence type="ECO:0000313" key="3">
    <source>
        <dbReference type="EMBL" id="KAF5661198.1"/>
    </source>
</evidence>
<dbReference type="OrthoDB" id="5342924at2759"/>
<comment type="caution">
    <text evidence="3">The sequence shown here is derived from an EMBL/GenBank/DDBJ whole genome shotgun (WGS) entry which is preliminary data.</text>
</comment>
<dbReference type="Proteomes" id="UP000567885">
    <property type="component" value="Unassembled WGS sequence"/>
</dbReference>
<accession>A0A8H5T132</accession>
<keyword evidence="2" id="KW-0472">Membrane</keyword>
<feature type="transmembrane region" description="Helical" evidence="2">
    <location>
        <begin position="160"/>
        <end position="179"/>
    </location>
</feature>
<feature type="region of interest" description="Disordered" evidence="1">
    <location>
        <begin position="44"/>
        <end position="78"/>
    </location>
</feature>
<dbReference type="EMBL" id="JAAGWQ010000182">
    <property type="protein sequence ID" value="KAF5661198.1"/>
    <property type="molecule type" value="Genomic_DNA"/>
</dbReference>
<organism evidence="3 4">
    <name type="scientific">Fusarium heterosporum</name>
    <dbReference type="NCBI Taxonomy" id="42747"/>
    <lineage>
        <taxon>Eukaryota</taxon>
        <taxon>Fungi</taxon>
        <taxon>Dikarya</taxon>
        <taxon>Ascomycota</taxon>
        <taxon>Pezizomycotina</taxon>
        <taxon>Sordariomycetes</taxon>
        <taxon>Hypocreomycetidae</taxon>
        <taxon>Hypocreales</taxon>
        <taxon>Nectriaceae</taxon>
        <taxon>Fusarium</taxon>
        <taxon>Fusarium heterosporum species complex</taxon>
    </lineage>
</organism>
<dbReference type="AlphaFoldDB" id="A0A8H5T132"/>
<keyword evidence="2" id="KW-1133">Transmembrane helix</keyword>
<keyword evidence="4" id="KW-1185">Reference proteome</keyword>